<keyword evidence="4 7" id="KW-0255">Endonuclease</keyword>
<accession>A0A4Y8KKT2</accession>
<dbReference type="AlphaFoldDB" id="A0A4Y8KKT2"/>
<evidence type="ECO:0000256" key="7">
    <source>
        <dbReference type="HAMAP-Rule" id="MF_00227"/>
    </source>
</evidence>
<dbReference type="RefSeq" id="WP_134173052.1">
    <property type="nucleotide sequence ID" value="NZ_SODI01000001.1"/>
</dbReference>
<comment type="function">
    <text evidence="1 7">RNaseP catalyzes the removal of the 5'-leader sequence from pre-tRNA to produce the mature 5'-terminus. It can also cleave other RNA substrates such as 4.5S RNA. The protein component plays an auxiliary but essential role in vivo by binding to the 5'-leader sequence and broadening the substrate specificity of the ribozyme.</text>
</comment>
<evidence type="ECO:0000256" key="4">
    <source>
        <dbReference type="ARBA" id="ARBA00022759"/>
    </source>
</evidence>
<comment type="caution">
    <text evidence="9">The sequence shown here is derived from an EMBL/GenBank/DDBJ whole genome shotgun (WGS) entry which is preliminary data.</text>
</comment>
<keyword evidence="10" id="KW-1185">Reference proteome</keyword>
<dbReference type="Gene3D" id="3.30.230.10">
    <property type="match status" value="1"/>
</dbReference>
<organism evidence="9 10">
    <name type="scientific">Cryobacterium psychrophilum</name>
    <dbReference type="NCBI Taxonomy" id="41988"/>
    <lineage>
        <taxon>Bacteria</taxon>
        <taxon>Bacillati</taxon>
        <taxon>Actinomycetota</taxon>
        <taxon>Actinomycetes</taxon>
        <taxon>Micrococcales</taxon>
        <taxon>Microbacteriaceae</taxon>
        <taxon>Cryobacterium</taxon>
    </lineage>
</organism>
<dbReference type="InterPro" id="IPR020568">
    <property type="entry name" value="Ribosomal_Su5_D2-typ_SF"/>
</dbReference>
<dbReference type="InterPro" id="IPR014721">
    <property type="entry name" value="Ribsml_uS5_D2-typ_fold_subgr"/>
</dbReference>
<sequence length="125" mass="13665">MLAHVNRITRGSDYQGVVRRGVRRVGAHTVIYVRKNPDVPVGAEGVPARFGFIVAKNVGNAVSRNRVRRRLKAASYDLLSQVVPGTDIVVRALPAAHDATWMTLKGELGTVVNQPLTVRRGTSKR</sequence>
<dbReference type="Pfam" id="PF00825">
    <property type="entry name" value="Ribonuclease_P"/>
    <property type="match status" value="1"/>
</dbReference>
<evidence type="ECO:0000256" key="1">
    <source>
        <dbReference type="ARBA" id="ARBA00002663"/>
    </source>
</evidence>
<dbReference type="OrthoDB" id="196964at2"/>
<dbReference type="Proteomes" id="UP000298218">
    <property type="component" value="Unassembled WGS sequence"/>
</dbReference>
<dbReference type="HAMAP" id="MF_00227">
    <property type="entry name" value="RNase_P"/>
    <property type="match status" value="1"/>
</dbReference>
<dbReference type="GO" id="GO:0004526">
    <property type="term" value="F:ribonuclease P activity"/>
    <property type="evidence" value="ECO:0007669"/>
    <property type="project" value="UniProtKB-UniRule"/>
</dbReference>
<evidence type="ECO:0000256" key="8">
    <source>
        <dbReference type="NCBIfam" id="TIGR00188"/>
    </source>
</evidence>
<comment type="similarity">
    <text evidence="7">Belongs to the RnpA family.</text>
</comment>
<evidence type="ECO:0000313" key="9">
    <source>
        <dbReference type="EMBL" id="TFD77438.1"/>
    </source>
</evidence>
<dbReference type="PANTHER" id="PTHR33992">
    <property type="entry name" value="RIBONUCLEASE P PROTEIN COMPONENT"/>
    <property type="match status" value="1"/>
</dbReference>
<evidence type="ECO:0000256" key="2">
    <source>
        <dbReference type="ARBA" id="ARBA00022694"/>
    </source>
</evidence>
<dbReference type="PROSITE" id="PS00648">
    <property type="entry name" value="RIBONUCLEASE_P"/>
    <property type="match status" value="1"/>
</dbReference>
<dbReference type="PANTHER" id="PTHR33992:SF1">
    <property type="entry name" value="RIBONUCLEASE P PROTEIN COMPONENT"/>
    <property type="match status" value="1"/>
</dbReference>
<reference evidence="9 10" key="1">
    <citation type="submission" date="2019-03" db="EMBL/GenBank/DDBJ databases">
        <title>Genomics of glacier-inhabiting Cryobacterium strains.</title>
        <authorList>
            <person name="Liu Q."/>
            <person name="Xin Y.-H."/>
        </authorList>
    </citation>
    <scope>NUCLEOTIDE SEQUENCE [LARGE SCALE GENOMIC DNA]</scope>
    <source>
        <strain evidence="9 10">CGMCC 1.4292</strain>
    </source>
</reference>
<evidence type="ECO:0000313" key="10">
    <source>
        <dbReference type="Proteomes" id="UP000298218"/>
    </source>
</evidence>
<dbReference type="InterPro" id="IPR020539">
    <property type="entry name" value="RNase_P_CS"/>
</dbReference>
<dbReference type="EMBL" id="SOHQ01000031">
    <property type="protein sequence ID" value="TFD77438.1"/>
    <property type="molecule type" value="Genomic_DNA"/>
</dbReference>
<dbReference type="GO" id="GO:0042781">
    <property type="term" value="F:3'-tRNA processing endoribonuclease activity"/>
    <property type="evidence" value="ECO:0007669"/>
    <property type="project" value="TreeGrafter"/>
</dbReference>
<gene>
    <name evidence="7 9" type="primary">rnpA</name>
    <name evidence="9" type="ORF">E3T53_11495</name>
</gene>
<comment type="subunit">
    <text evidence="7">Consists of a catalytic RNA component (M1 or rnpB) and a protein subunit.</text>
</comment>
<dbReference type="GO" id="GO:0030677">
    <property type="term" value="C:ribonuclease P complex"/>
    <property type="evidence" value="ECO:0007669"/>
    <property type="project" value="TreeGrafter"/>
</dbReference>
<keyword evidence="3 7" id="KW-0540">Nuclease</keyword>
<keyword evidence="2 7" id="KW-0819">tRNA processing</keyword>
<comment type="catalytic activity">
    <reaction evidence="7">
        <text>Endonucleolytic cleavage of RNA, removing 5'-extranucleotides from tRNA precursor.</text>
        <dbReference type="EC" id="3.1.26.5"/>
    </reaction>
</comment>
<dbReference type="NCBIfam" id="TIGR00188">
    <property type="entry name" value="rnpA"/>
    <property type="match status" value="1"/>
</dbReference>
<name>A0A4Y8KKT2_9MICO</name>
<dbReference type="EC" id="3.1.26.5" evidence="7 8"/>
<protein>
    <recommendedName>
        <fullName evidence="7 8">Ribonuclease P protein component</fullName>
        <shortName evidence="7">RNase P protein</shortName>
        <shortName evidence="7">RNaseP protein</shortName>
        <ecNumber evidence="7 8">3.1.26.5</ecNumber>
    </recommendedName>
    <alternativeName>
        <fullName evidence="7">Protein C5</fullName>
    </alternativeName>
</protein>
<evidence type="ECO:0000256" key="5">
    <source>
        <dbReference type="ARBA" id="ARBA00022801"/>
    </source>
</evidence>
<keyword evidence="5 7" id="KW-0378">Hydrolase</keyword>
<evidence type="ECO:0000256" key="3">
    <source>
        <dbReference type="ARBA" id="ARBA00022722"/>
    </source>
</evidence>
<keyword evidence="6 7" id="KW-0694">RNA-binding</keyword>
<proteinExistence type="inferred from homology"/>
<evidence type="ECO:0000256" key="6">
    <source>
        <dbReference type="ARBA" id="ARBA00022884"/>
    </source>
</evidence>
<dbReference type="GO" id="GO:0001682">
    <property type="term" value="P:tRNA 5'-leader removal"/>
    <property type="evidence" value="ECO:0007669"/>
    <property type="project" value="UniProtKB-UniRule"/>
</dbReference>
<dbReference type="InterPro" id="IPR000100">
    <property type="entry name" value="RNase_P"/>
</dbReference>
<dbReference type="SUPFAM" id="SSF54211">
    <property type="entry name" value="Ribosomal protein S5 domain 2-like"/>
    <property type="match status" value="1"/>
</dbReference>
<dbReference type="GO" id="GO:0000049">
    <property type="term" value="F:tRNA binding"/>
    <property type="evidence" value="ECO:0007669"/>
    <property type="project" value="UniProtKB-UniRule"/>
</dbReference>